<dbReference type="Pfam" id="PF01399">
    <property type="entry name" value="PCI"/>
    <property type="match status" value="1"/>
</dbReference>
<dbReference type="HOGENOM" id="CLU_709979_0_0_1"/>
<dbReference type="InterPro" id="IPR050756">
    <property type="entry name" value="CSN3"/>
</dbReference>
<dbReference type="GO" id="GO:0006511">
    <property type="term" value="P:ubiquitin-dependent protein catabolic process"/>
    <property type="evidence" value="ECO:0007669"/>
    <property type="project" value="TreeGrafter"/>
</dbReference>
<accession>H8ZCZ7</accession>
<dbReference type="PROSITE" id="PS50250">
    <property type="entry name" value="PCI"/>
    <property type="match status" value="1"/>
</dbReference>
<keyword evidence="4" id="KW-1185">Reference proteome</keyword>
<sequence length="389" mass="44090">MEKVQETIEQINRATLKTTKDALRPLYDIISSVSTEELISELDAHSSGPSRYLLLLFVSMSYIYKEEYEQALDTSMNSIAEITKESSRILDSVLAGLWTAARISSTHLRRDILSEYLLGLAAAREYQNVETITVIINNILMDLQKKQLYDEAHTFLTGISLPDEADVGQSSVFYYLASIVYLMAEDYSASEQAINKAIVKSTDSVFTDECRKAYVVACLHQGKHPSRDFFVENPKLKAYLQILLAIKSCSLEKFHEAVAEEEQTLRRDGLYHAVLRLETAVQKEQVRRIGVVYTKILLSSVGEMLGVSEESAAFLLQNSIEEGAIAGYIDTDMKEYVGMERRDERNNTLKIEDMLSVANSLAMIKKHEPVKKKTLEELQADMTYNEYRI</sequence>
<dbReference type="InterPro" id="IPR000717">
    <property type="entry name" value="PCI_dom"/>
</dbReference>
<reference evidence="3" key="2">
    <citation type="submission" date="2012-10" db="EMBL/GenBank/DDBJ databases">
        <authorList>
            <consortium name="The Broad Institute Genome Sequencing Platform"/>
            <consortium name="The Broad Institute Genome Sequencing Center for Infectious Disease"/>
            <person name="Cuomo C."/>
            <person name="Troemel E."/>
            <person name="Walker B."/>
            <person name="Young S.K."/>
            <person name="Zeng Q."/>
            <person name="Gargeya S."/>
            <person name="Fitzgerald M."/>
            <person name="Haas B."/>
            <person name="Abouelleil A."/>
            <person name="Alvarado L."/>
            <person name="Arachchi H.M."/>
            <person name="Berlin A.M."/>
            <person name="Chapman S.B."/>
            <person name="Goldberg J."/>
            <person name="Griggs A."/>
            <person name="Gujja S."/>
            <person name="Hansen M."/>
            <person name="Howarth C."/>
            <person name="Imamovic A."/>
            <person name="Larimer J."/>
            <person name="McCowan C."/>
            <person name="Murphy C."/>
            <person name="Neiman D."/>
            <person name="Pearson M."/>
            <person name="Priest M."/>
            <person name="Roberts A."/>
            <person name="Saif S."/>
            <person name="Shea T."/>
            <person name="Sisk P."/>
            <person name="Sykes S."/>
            <person name="Wortman J."/>
            <person name="Nusbaum C."/>
            <person name="Birren B."/>
        </authorList>
    </citation>
    <scope>NUCLEOTIDE SEQUENCE</scope>
    <source>
        <strain evidence="3">ERTm6</strain>
    </source>
</reference>
<dbReference type="PANTHER" id="PTHR10758">
    <property type="entry name" value="26S PROTEASOME NON-ATPASE REGULATORY SUBUNIT 3/COP9 SIGNALOSOME COMPLEX SUBUNIT 3"/>
    <property type="match status" value="1"/>
</dbReference>
<evidence type="ECO:0000259" key="1">
    <source>
        <dbReference type="PROSITE" id="PS50250"/>
    </source>
</evidence>
<protein>
    <recommendedName>
        <fullName evidence="1">PCI domain-containing protein</fullName>
    </recommendedName>
</protein>
<dbReference type="SUPFAM" id="SSF48452">
    <property type="entry name" value="TPR-like"/>
    <property type="match status" value="1"/>
</dbReference>
<gene>
    <name evidence="2" type="ORF">NERG_01144</name>
    <name evidence="3" type="ORF">NESG_01986</name>
</gene>
<dbReference type="GO" id="GO:0008541">
    <property type="term" value="C:proteasome regulatory particle, lid subcomplex"/>
    <property type="evidence" value="ECO:0007669"/>
    <property type="project" value="TreeGrafter"/>
</dbReference>
<reference evidence="2" key="1">
    <citation type="submission" date="2011-03" db="EMBL/GenBank/DDBJ databases">
        <title>The Genome Sequence of Nematocida sp1 strain ERTm2.</title>
        <authorList>
            <consortium name="The Broad Institute Genome Sequencing Platform"/>
            <consortium name="The Broad Institute Genome Sequencing Center for Infectious Disease"/>
            <person name="Cuomo C."/>
            <person name="Troemel E."/>
            <person name="Young S.K."/>
            <person name="Zeng Q."/>
            <person name="Gargeya S."/>
            <person name="Fitzgerald M."/>
            <person name="Haas B."/>
            <person name="Abouelleil A."/>
            <person name="Alvarado L."/>
            <person name="Arachchi H.M."/>
            <person name="Berlin A."/>
            <person name="Brown A."/>
            <person name="Chapman S.B."/>
            <person name="Chen Z."/>
            <person name="Dunbar C."/>
            <person name="Freedman E."/>
            <person name="Gearin G."/>
            <person name="Gellesch M."/>
            <person name="Goldberg J."/>
            <person name="Griggs A."/>
            <person name="Gujja S."/>
            <person name="Heilman E.R."/>
            <person name="Heiman D."/>
            <person name="Howarth C."/>
            <person name="Larson L."/>
            <person name="Lui A."/>
            <person name="MacDonald P.J.P."/>
            <person name="Mehta T."/>
            <person name="Montmayeur A."/>
            <person name="Murphy C."/>
            <person name="Neiman D."/>
            <person name="Pearson M."/>
            <person name="Priest M."/>
            <person name="Roberts A."/>
            <person name="Saif S."/>
            <person name="Shea T."/>
            <person name="Shenoy N."/>
            <person name="Sisk P."/>
            <person name="Stolte C."/>
            <person name="Sykes S."/>
            <person name="White J."/>
            <person name="Yandava C."/>
            <person name="Wortman J."/>
            <person name="Nusbaum C."/>
            <person name="Birren B."/>
        </authorList>
    </citation>
    <scope>NUCLEOTIDE SEQUENCE</scope>
    <source>
        <strain evidence="2">ERTm2</strain>
    </source>
</reference>
<dbReference type="STRING" id="944018.H8ZCZ7"/>
<dbReference type="EMBL" id="AKIJ01000005">
    <property type="protein sequence ID" value="KFG25217.1"/>
    <property type="molecule type" value="Genomic_DNA"/>
</dbReference>
<dbReference type="PANTHER" id="PTHR10758:SF2">
    <property type="entry name" value="26S PROTEASOME NON-ATPASE REGULATORY SUBUNIT 3"/>
    <property type="match status" value="1"/>
</dbReference>
<dbReference type="Proteomes" id="UP000005622">
    <property type="component" value="Unassembled WGS sequence"/>
</dbReference>
<name>H8ZCZ7_NEMA1</name>
<feature type="domain" description="PCI" evidence="1">
    <location>
        <begin position="171"/>
        <end position="343"/>
    </location>
</feature>
<evidence type="ECO:0000313" key="3">
    <source>
        <dbReference type="EMBL" id="KFG25217.1"/>
    </source>
</evidence>
<dbReference type="OrthoDB" id="1713558at2759"/>
<dbReference type="InterPro" id="IPR011990">
    <property type="entry name" value="TPR-like_helical_dom_sf"/>
</dbReference>
<dbReference type="AlphaFoldDB" id="H8ZCZ7"/>
<dbReference type="Pfam" id="PF25573">
    <property type="entry name" value="TPR_PSMD3_N"/>
    <property type="match status" value="1"/>
</dbReference>
<reference evidence="3 4" key="3">
    <citation type="journal article" date="2014" name="Genome Announc.">
        <title>Genome Sequence of the Microsporidian Species Nematocida sp1 Strain ERTm6 (ATCC PRA-372).</title>
        <authorList>
            <person name="Bakowski M.A."/>
            <person name="Priest M."/>
            <person name="Young S."/>
            <person name="Cuomo C.A."/>
            <person name="Troemel E.R."/>
        </authorList>
    </citation>
    <scope>NUCLEOTIDE SEQUENCE [LARGE SCALE GENOMIC DNA]</scope>
    <source>
        <strain evidence="3 4">ERTm6</strain>
    </source>
</reference>
<proteinExistence type="predicted"/>
<organism evidence="2">
    <name type="scientific">Nematocida ausubeli (strain ATCC PRA-371 / ERTm2)</name>
    <name type="common">Nematode killer fungus</name>
    <dbReference type="NCBI Taxonomy" id="1913371"/>
    <lineage>
        <taxon>Eukaryota</taxon>
        <taxon>Fungi</taxon>
        <taxon>Fungi incertae sedis</taxon>
        <taxon>Microsporidia</taxon>
        <taxon>Nematocida</taxon>
    </lineage>
</organism>
<accession>A0A086IZ99</accession>
<dbReference type="EMBL" id="JH604635">
    <property type="protein sequence ID" value="EHY65537.1"/>
    <property type="molecule type" value="Genomic_DNA"/>
</dbReference>
<evidence type="ECO:0000313" key="2">
    <source>
        <dbReference type="EMBL" id="EHY65537.1"/>
    </source>
</evidence>
<evidence type="ECO:0000313" key="4">
    <source>
        <dbReference type="Proteomes" id="UP000054524"/>
    </source>
</evidence>
<dbReference type="InterPro" id="IPR057985">
    <property type="entry name" value="TPR_PSMD3_N"/>
</dbReference>
<dbReference type="Proteomes" id="UP000054524">
    <property type="component" value="Unassembled WGS sequence"/>
</dbReference>